<evidence type="ECO:0000313" key="2">
    <source>
        <dbReference type="Proteomes" id="UP000815325"/>
    </source>
</evidence>
<protein>
    <recommendedName>
        <fullName evidence="3">Encoded protein</fullName>
    </recommendedName>
</protein>
<sequence>MHANWHPPLDSDHRSEIPEIPFMVPSQTSLPLMHCSLANRLGVFACVDCIQPRVQCRSGCMHSTWHTLDSDQHSKIPLLVPSPTSLPVGHCSLAHCVGMCLQVWIACYHGYGHAGVAGCNHSGTKDASSSKQALSVSLYH</sequence>
<keyword evidence="2" id="KW-1185">Reference proteome</keyword>
<dbReference type="EMBL" id="MU069508">
    <property type="protein sequence ID" value="KAF5840617.1"/>
    <property type="molecule type" value="Genomic_DNA"/>
</dbReference>
<comment type="caution">
    <text evidence="1">The sequence shown here is derived from an EMBL/GenBank/DDBJ whole genome shotgun (WGS) entry which is preliminary data.</text>
</comment>
<dbReference type="Proteomes" id="UP000815325">
    <property type="component" value="Unassembled WGS sequence"/>
</dbReference>
<evidence type="ECO:0008006" key="3">
    <source>
        <dbReference type="Google" id="ProtNLM"/>
    </source>
</evidence>
<reference evidence="1" key="1">
    <citation type="submission" date="2017-08" db="EMBL/GenBank/DDBJ databases">
        <authorList>
            <person name="Polle J.E."/>
            <person name="Barry K."/>
            <person name="Cushman J."/>
            <person name="Schmutz J."/>
            <person name="Tran D."/>
            <person name="Hathwaick L.T."/>
            <person name="Yim W.C."/>
            <person name="Jenkins J."/>
            <person name="Mckie-Krisberg Z.M."/>
            <person name="Prochnik S."/>
            <person name="Lindquist E."/>
            <person name="Dockter R.B."/>
            <person name="Adam C."/>
            <person name="Molina H."/>
            <person name="Bunkerborg J."/>
            <person name="Jin E."/>
            <person name="Buchheim M."/>
            <person name="Magnuson J."/>
        </authorList>
    </citation>
    <scope>NUCLEOTIDE SEQUENCE</scope>
    <source>
        <strain evidence="1">CCAP 19/18</strain>
    </source>
</reference>
<gene>
    <name evidence="1" type="ORF">DUNSADRAFT_16132</name>
</gene>
<organism evidence="1 2">
    <name type="scientific">Dunaliella salina</name>
    <name type="common">Green alga</name>
    <name type="synonym">Protococcus salinus</name>
    <dbReference type="NCBI Taxonomy" id="3046"/>
    <lineage>
        <taxon>Eukaryota</taxon>
        <taxon>Viridiplantae</taxon>
        <taxon>Chlorophyta</taxon>
        <taxon>core chlorophytes</taxon>
        <taxon>Chlorophyceae</taxon>
        <taxon>CS clade</taxon>
        <taxon>Chlamydomonadales</taxon>
        <taxon>Dunaliellaceae</taxon>
        <taxon>Dunaliella</taxon>
    </lineage>
</organism>
<evidence type="ECO:0000313" key="1">
    <source>
        <dbReference type="EMBL" id="KAF5840617.1"/>
    </source>
</evidence>
<accession>A0ABQ7H1D6</accession>
<name>A0ABQ7H1D6_DUNSA</name>
<proteinExistence type="predicted"/>